<dbReference type="OrthoDB" id="830908at2"/>
<reference evidence="1 2" key="1">
    <citation type="submission" date="2019-01" db="EMBL/GenBank/DDBJ databases">
        <title>Complete genome sequencing of Aequorivita sp. H23M31.</title>
        <authorList>
            <person name="Bae J.-W."/>
        </authorList>
    </citation>
    <scope>NUCLEOTIDE SEQUENCE [LARGE SCALE GENOMIC DNA]</scope>
    <source>
        <strain evidence="1 2">H23M31</strain>
    </source>
</reference>
<evidence type="ECO:0000313" key="2">
    <source>
        <dbReference type="Proteomes" id="UP000285517"/>
    </source>
</evidence>
<dbReference type="EMBL" id="CP034951">
    <property type="protein sequence ID" value="QAA80720.1"/>
    <property type="molecule type" value="Genomic_DNA"/>
</dbReference>
<proteinExistence type="predicted"/>
<evidence type="ECO:0000313" key="1">
    <source>
        <dbReference type="EMBL" id="QAA80720.1"/>
    </source>
</evidence>
<dbReference type="RefSeq" id="WP_128249116.1">
    <property type="nucleotide sequence ID" value="NZ_CP034951.1"/>
</dbReference>
<name>A0A410G0G4_9FLAO</name>
<gene>
    <name evidence="1" type="ORF">EI546_02795</name>
</gene>
<protein>
    <submittedName>
        <fullName evidence="1">Uncharacterized protein</fullName>
    </submittedName>
</protein>
<dbReference type="KEGG" id="aev:EI546_02795"/>
<accession>A0A410G0G4</accession>
<sequence length="345" mass="40000">MTICFGFAQNTNSENSKDPSYNEMENTIEIKDSSFVIAADPKEVYTGLFKDGEPYEGYFKSEDDEIFWVELYQQGKKIQQYSFDILKLLKKMESEDFIGNERFVLDQNGEYRDEKAFNGYFISQVGNGFLTKTYKDGKTTKIVGDMFAMHYYNRYTAELRGKDIFFSYTEAPDSALRIFSKNAKTYIEILVNNKVVGDNHFSYDAILQMQPDFVLKAFKINGQIIGVSTSKDIDFDSHQSMFMLFQRFAVSSQLNSFKYDEPSDILDNLLEILFEEDTDEFDDAKIIAFLTSDEKGAIENGIIWEEENGDQGIYKIYKDGKVIKEGMSTLNDFQNLKYEDLFEFE</sequence>
<dbReference type="AlphaFoldDB" id="A0A410G0G4"/>
<organism evidence="1 2">
    <name type="scientific">Aequorivita ciconiae</name>
    <dbReference type="NCBI Taxonomy" id="2494375"/>
    <lineage>
        <taxon>Bacteria</taxon>
        <taxon>Pseudomonadati</taxon>
        <taxon>Bacteroidota</taxon>
        <taxon>Flavobacteriia</taxon>
        <taxon>Flavobacteriales</taxon>
        <taxon>Flavobacteriaceae</taxon>
        <taxon>Aequorivita</taxon>
    </lineage>
</organism>
<dbReference type="Proteomes" id="UP000285517">
    <property type="component" value="Chromosome"/>
</dbReference>
<keyword evidence="2" id="KW-1185">Reference proteome</keyword>